<evidence type="ECO:0000256" key="4">
    <source>
        <dbReference type="ARBA" id="ARBA00023004"/>
    </source>
</evidence>
<dbReference type="GO" id="GO:0020037">
    <property type="term" value="F:heme binding"/>
    <property type="evidence" value="ECO:0007669"/>
    <property type="project" value="InterPro"/>
</dbReference>
<evidence type="ECO:0000256" key="3">
    <source>
        <dbReference type="ARBA" id="ARBA00022723"/>
    </source>
</evidence>
<comment type="similarity">
    <text evidence="2 6">Belongs to the cytochrome P450 family.</text>
</comment>
<feature type="region of interest" description="Disordered" evidence="7">
    <location>
        <begin position="154"/>
        <end position="182"/>
    </location>
</feature>
<comment type="cofactor">
    <cofactor evidence="1 5">
        <name>heme</name>
        <dbReference type="ChEBI" id="CHEBI:30413"/>
    </cofactor>
</comment>
<evidence type="ECO:0000256" key="7">
    <source>
        <dbReference type="SAM" id="MobiDB-lite"/>
    </source>
</evidence>
<evidence type="ECO:0000256" key="1">
    <source>
        <dbReference type="ARBA" id="ARBA00001971"/>
    </source>
</evidence>
<dbReference type="AlphaFoldDB" id="A0A4V1IVM4"/>
<evidence type="ECO:0000256" key="6">
    <source>
        <dbReference type="RuleBase" id="RU000461"/>
    </source>
</evidence>
<keyword evidence="3 5" id="KW-0479">Metal-binding</keyword>
<dbReference type="Pfam" id="PF00067">
    <property type="entry name" value="p450"/>
    <property type="match status" value="1"/>
</dbReference>
<dbReference type="STRING" id="78915.A0A4V1IVM4"/>
<feature type="binding site" description="axial binding residue" evidence="5">
    <location>
        <position position="130"/>
    </location>
    <ligand>
        <name>heme</name>
        <dbReference type="ChEBI" id="CHEBI:30413"/>
    </ligand>
    <ligandPart>
        <name>Fe</name>
        <dbReference type="ChEBI" id="CHEBI:18248"/>
    </ligandPart>
</feature>
<dbReference type="OrthoDB" id="1844152at2759"/>
<dbReference type="Gene3D" id="1.10.630.10">
    <property type="entry name" value="Cytochrome P450"/>
    <property type="match status" value="1"/>
</dbReference>
<keyword evidence="6" id="KW-0503">Monooxygenase</keyword>
<dbReference type="GO" id="GO:0005506">
    <property type="term" value="F:iron ion binding"/>
    <property type="evidence" value="ECO:0007669"/>
    <property type="project" value="InterPro"/>
</dbReference>
<protein>
    <submittedName>
        <fullName evidence="8">Cytochrome P450</fullName>
    </submittedName>
</protein>
<dbReference type="GO" id="GO:0004497">
    <property type="term" value="F:monooxygenase activity"/>
    <property type="evidence" value="ECO:0007669"/>
    <property type="project" value="UniProtKB-KW"/>
</dbReference>
<evidence type="ECO:0000256" key="5">
    <source>
        <dbReference type="PIRSR" id="PIRSR602403-1"/>
    </source>
</evidence>
<dbReference type="PANTHER" id="PTHR46206">
    <property type="entry name" value="CYTOCHROME P450"/>
    <property type="match status" value="1"/>
</dbReference>
<organism evidence="8 9">
    <name type="scientific">Thamnocephalis sphaerospora</name>
    <dbReference type="NCBI Taxonomy" id="78915"/>
    <lineage>
        <taxon>Eukaryota</taxon>
        <taxon>Fungi</taxon>
        <taxon>Fungi incertae sedis</taxon>
        <taxon>Zoopagomycota</taxon>
        <taxon>Zoopagomycotina</taxon>
        <taxon>Zoopagomycetes</taxon>
        <taxon>Zoopagales</taxon>
        <taxon>Sigmoideomycetaceae</taxon>
        <taxon>Thamnocephalis</taxon>
    </lineage>
</organism>
<keyword evidence="9" id="KW-1185">Reference proteome</keyword>
<dbReference type="EMBL" id="KZ993618">
    <property type="protein sequence ID" value="RKP04569.1"/>
    <property type="molecule type" value="Genomic_DNA"/>
</dbReference>
<evidence type="ECO:0000313" key="8">
    <source>
        <dbReference type="EMBL" id="RKP04569.1"/>
    </source>
</evidence>
<dbReference type="InterPro" id="IPR001128">
    <property type="entry name" value="Cyt_P450"/>
</dbReference>
<dbReference type="Proteomes" id="UP000271241">
    <property type="component" value="Unassembled WGS sequence"/>
</dbReference>
<evidence type="ECO:0000313" key="9">
    <source>
        <dbReference type="Proteomes" id="UP000271241"/>
    </source>
</evidence>
<keyword evidence="4 5" id="KW-0408">Iron</keyword>
<dbReference type="PRINTS" id="PR00465">
    <property type="entry name" value="EP450IV"/>
</dbReference>
<dbReference type="PANTHER" id="PTHR46206:SF9">
    <property type="entry name" value="CYTOCHROME P450"/>
    <property type="match status" value="1"/>
</dbReference>
<sequence>LYDIAGNAEMRANLYQEQQDIIAQHGTDFTKEALQDMTFLEACLRETLRVHTNFTFSFRVAMRDVTFSNGKHIPAGRNCIVHTRSENRQPDVHTDAEVYMPERAIGPTGQHLATTPGPGYITFGMGRKICPGRFFAVGMLKVLASMLVRDYDFSTESGTRPANKTHDDGNYLPQPEPILFKK</sequence>
<feature type="non-terminal residue" evidence="8">
    <location>
        <position position="182"/>
    </location>
</feature>
<dbReference type="InterPro" id="IPR002403">
    <property type="entry name" value="Cyt_P450_E_grp-IV"/>
</dbReference>
<feature type="non-terminal residue" evidence="8">
    <location>
        <position position="1"/>
    </location>
</feature>
<dbReference type="GO" id="GO:0016705">
    <property type="term" value="F:oxidoreductase activity, acting on paired donors, with incorporation or reduction of molecular oxygen"/>
    <property type="evidence" value="ECO:0007669"/>
    <property type="project" value="InterPro"/>
</dbReference>
<dbReference type="InterPro" id="IPR036396">
    <property type="entry name" value="Cyt_P450_sf"/>
</dbReference>
<evidence type="ECO:0000256" key="2">
    <source>
        <dbReference type="ARBA" id="ARBA00010617"/>
    </source>
</evidence>
<keyword evidence="6" id="KW-0560">Oxidoreductase</keyword>
<reference evidence="9" key="1">
    <citation type="journal article" date="2018" name="Nat. Microbiol.">
        <title>Leveraging single-cell genomics to expand the fungal tree of life.</title>
        <authorList>
            <person name="Ahrendt S.R."/>
            <person name="Quandt C.A."/>
            <person name="Ciobanu D."/>
            <person name="Clum A."/>
            <person name="Salamov A."/>
            <person name="Andreopoulos B."/>
            <person name="Cheng J.F."/>
            <person name="Woyke T."/>
            <person name="Pelin A."/>
            <person name="Henrissat B."/>
            <person name="Reynolds N.K."/>
            <person name="Benny G.L."/>
            <person name="Smith M.E."/>
            <person name="James T.Y."/>
            <person name="Grigoriev I.V."/>
        </authorList>
    </citation>
    <scope>NUCLEOTIDE SEQUENCE [LARGE SCALE GENOMIC DNA]</scope>
    <source>
        <strain evidence="9">RSA 1356</strain>
    </source>
</reference>
<accession>A0A4V1IVM4</accession>
<dbReference type="InterPro" id="IPR017972">
    <property type="entry name" value="Cyt_P450_CS"/>
</dbReference>
<dbReference type="PROSITE" id="PS00086">
    <property type="entry name" value="CYTOCHROME_P450"/>
    <property type="match status" value="1"/>
</dbReference>
<keyword evidence="5 6" id="KW-0349">Heme</keyword>
<proteinExistence type="inferred from homology"/>
<dbReference type="SUPFAM" id="SSF48264">
    <property type="entry name" value="Cytochrome P450"/>
    <property type="match status" value="1"/>
</dbReference>
<gene>
    <name evidence="8" type="ORF">THASP1DRAFT_8005</name>
</gene>
<name>A0A4V1IVM4_9FUNG</name>